<dbReference type="EMBL" id="CADCUW010000271">
    <property type="protein sequence ID" value="CAA9414233.1"/>
    <property type="molecule type" value="Genomic_DNA"/>
</dbReference>
<proteinExistence type="predicted"/>
<evidence type="ECO:0000256" key="1">
    <source>
        <dbReference type="SAM" id="MobiDB-lite"/>
    </source>
</evidence>
<feature type="region of interest" description="Disordered" evidence="1">
    <location>
        <begin position="43"/>
        <end position="74"/>
    </location>
</feature>
<accession>A0A6J4PFE1</accession>
<reference evidence="2" key="1">
    <citation type="submission" date="2020-02" db="EMBL/GenBank/DDBJ databases">
        <authorList>
            <person name="Meier V. D."/>
        </authorList>
    </citation>
    <scope>NUCLEOTIDE SEQUENCE</scope>
    <source>
        <strain evidence="2">AVDCRST_MAG01</strain>
    </source>
</reference>
<name>A0A6J4PFE1_9ACTN</name>
<sequence length="100" mass="11158">MPPVEREPVFAEKLRCDTRDAWPGRDGNRRTDLRVRPTIRVGAAGDRFQSAPPHLYPPPQDIDPGSRGGSAFGPSSWLQRSGLCEIPHADFGERPFHALR</sequence>
<dbReference type="AlphaFoldDB" id="A0A6J4PFE1"/>
<gene>
    <name evidence="2" type="ORF">AVDCRST_MAG01-01-1812</name>
</gene>
<organism evidence="2">
    <name type="scientific">uncultured Rubrobacteraceae bacterium</name>
    <dbReference type="NCBI Taxonomy" id="349277"/>
    <lineage>
        <taxon>Bacteria</taxon>
        <taxon>Bacillati</taxon>
        <taxon>Actinomycetota</taxon>
        <taxon>Rubrobacteria</taxon>
        <taxon>Rubrobacterales</taxon>
        <taxon>Rubrobacteraceae</taxon>
        <taxon>environmental samples</taxon>
    </lineage>
</organism>
<protein>
    <submittedName>
        <fullName evidence="2">Uncharacterized protein</fullName>
    </submittedName>
</protein>
<evidence type="ECO:0000313" key="2">
    <source>
        <dbReference type="EMBL" id="CAA9414233.1"/>
    </source>
</evidence>